<feature type="transmembrane region" description="Helical" evidence="1">
    <location>
        <begin position="35"/>
        <end position="53"/>
    </location>
</feature>
<proteinExistence type="predicted"/>
<keyword evidence="1" id="KW-0812">Transmembrane</keyword>
<name>A0A2X2TAJ6_9ENTR</name>
<evidence type="ECO:0000313" key="2">
    <source>
        <dbReference type="EMBL" id="SQA97593.1"/>
    </source>
</evidence>
<keyword evidence="1" id="KW-0472">Membrane</keyword>
<reference evidence="2 3" key="1">
    <citation type="submission" date="2018-06" db="EMBL/GenBank/DDBJ databases">
        <authorList>
            <consortium name="Pathogen Informatics"/>
            <person name="Doyle S."/>
        </authorList>
    </citation>
    <scope>NUCLEOTIDE SEQUENCE [LARGE SCALE GENOMIC DNA]</scope>
    <source>
        <strain evidence="2 3">NCTC12120</strain>
    </source>
</reference>
<accession>A0A2X2TAJ6</accession>
<gene>
    <name evidence="2" type="ORF">NCTC12120_01430</name>
</gene>
<protein>
    <submittedName>
        <fullName evidence="2">Uncharacterized protein</fullName>
    </submittedName>
</protein>
<organism evidence="2 3">
    <name type="scientific">Cedecea neteri</name>
    <dbReference type="NCBI Taxonomy" id="158822"/>
    <lineage>
        <taxon>Bacteria</taxon>
        <taxon>Pseudomonadati</taxon>
        <taxon>Pseudomonadota</taxon>
        <taxon>Gammaproteobacteria</taxon>
        <taxon>Enterobacterales</taxon>
        <taxon>Enterobacteriaceae</taxon>
        <taxon>Cedecea</taxon>
    </lineage>
</organism>
<sequence length="87" mass="9655">MTETHNGMAVSHYIKHIYPIDNAFFGRKRMSKYKTIDRLAVAGMIALCLIWSLQQPGLKATAEDASPILQIALRSGIGAGWSRFICC</sequence>
<keyword evidence="1" id="KW-1133">Transmembrane helix</keyword>
<evidence type="ECO:0000256" key="1">
    <source>
        <dbReference type="SAM" id="Phobius"/>
    </source>
</evidence>
<dbReference type="EMBL" id="UAVU01000003">
    <property type="protein sequence ID" value="SQA97593.1"/>
    <property type="molecule type" value="Genomic_DNA"/>
</dbReference>
<evidence type="ECO:0000313" key="3">
    <source>
        <dbReference type="Proteomes" id="UP000251197"/>
    </source>
</evidence>
<dbReference type="Proteomes" id="UP000251197">
    <property type="component" value="Unassembled WGS sequence"/>
</dbReference>
<dbReference type="AlphaFoldDB" id="A0A2X2TAJ6"/>